<accession>A0A9P6QB02</accession>
<name>A0A9P6QB02_9FUNG</name>
<sequence>MSPSVGGVENNGSDQDCKDESAGLRPHVGRRQSFSSPWRPWSPAPAASDTSKKPTLDDAEAAATGNNEYRPDRADIMDLAETSVSIADMGRSTLLGHANHRGSPKNIDSSRRLWSTPLRKSLSDVSSTKSKPPFQIFATEPDGITPQLTRNTSMPLSSARNPFDVTMNEATGLSQQESSTVQDIWGSTNDSGAHDVVMCEPQLESLSQQVDQVQLMSPLRRDNGARGPIRNRQGVGSSHHPYRRSEITRPAGSGLSSAPAMPPRLARAASFSVHSQRPPAMLRREASTTALMDTL</sequence>
<evidence type="ECO:0000313" key="3">
    <source>
        <dbReference type="Proteomes" id="UP000726737"/>
    </source>
</evidence>
<feature type="region of interest" description="Disordered" evidence="1">
    <location>
        <begin position="220"/>
        <end position="295"/>
    </location>
</feature>
<comment type="caution">
    <text evidence="2">The sequence shown here is derived from an EMBL/GenBank/DDBJ whole genome shotgun (WGS) entry which is preliminary data.</text>
</comment>
<evidence type="ECO:0000313" key="2">
    <source>
        <dbReference type="EMBL" id="KAG0261749.1"/>
    </source>
</evidence>
<reference evidence="2" key="1">
    <citation type="journal article" date="2020" name="Fungal Divers.">
        <title>Resolving the Mortierellaceae phylogeny through synthesis of multi-gene phylogenetics and phylogenomics.</title>
        <authorList>
            <person name="Vandepol N."/>
            <person name="Liber J."/>
            <person name="Desiro A."/>
            <person name="Na H."/>
            <person name="Kennedy M."/>
            <person name="Barry K."/>
            <person name="Grigoriev I.V."/>
            <person name="Miller A.N."/>
            <person name="O'Donnell K."/>
            <person name="Stajich J.E."/>
            <person name="Bonito G."/>
        </authorList>
    </citation>
    <scope>NUCLEOTIDE SEQUENCE</scope>
    <source>
        <strain evidence="2">KOD948</strain>
    </source>
</reference>
<organism evidence="2 3">
    <name type="scientific">Mortierella polycephala</name>
    <dbReference type="NCBI Taxonomy" id="41804"/>
    <lineage>
        <taxon>Eukaryota</taxon>
        <taxon>Fungi</taxon>
        <taxon>Fungi incertae sedis</taxon>
        <taxon>Mucoromycota</taxon>
        <taxon>Mortierellomycotina</taxon>
        <taxon>Mortierellomycetes</taxon>
        <taxon>Mortierellales</taxon>
        <taxon>Mortierellaceae</taxon>
        <taxon>Mortierella</taxon>
    </lineage>
</organism>
<feature type="compositionally biased region" description="Polar residues" evidence="1">
    <location>
        <begin position="146"/>
        <end position="157"/>
    </location>
</feature>
<keyword evidence="3" id="KW-1185">Reference proteome</keyword>
<feature type="region of interest" description="Disordered" evidence="1">
    <location>
        <begin position="123"/>
        <end position="157"/>
    </location>
</feature>
<dbReference type="OrthoDB" id="2449891at2759"/>
<proteinExistence type="predicted"/>
<feature type="compositionally biased region" description="Low complexity" evidence="1">
    <location>
        <begin position="255"/>
        <end position="270"/>
    </location>
</feature>
<dbReference type="AlphaFoldDB" id="A0A9P6QB02"/>
<feature type="compositionally biased region" description="Low complexity" evidence="1">
    <location>
        <begin position="35"/>
        <end position="48"/>
    </location>
</feature>
<dbReference type="Proteomes" id="UP000726737">
    <property type="component" value="Unassembled WGS sequence"/>
</dbReference>
<gene>
    <name evidence="2" type="ORF">BG011_000713</name>
</gene>
<evidence type="ECO:0000256" key="1">
    <source>
        <dbReference type="SAM" id="MobiDB-lite"/>
    </source>
</evidence>
<dbReference type="EMBL" id="JAAAJA010000116">
    <property type="protein sequence ID" value="KAG0261749.1"/>
    <property type="molecule type" value="Genomic_DNA"/>
</dbReference>
<feature type="region of interest" description="Disordered" evidence="1">
    <location>
        <begin position="1"/>
        <end position="75"/>
    </location>
</feature>
<protein>
    <submittedName>
        <fullName evidence="2">Uncharacterized protein</fullName>
    </submittedName>
</protein>